<name>A0A0C7N0K8_9SACH</name>
<protein>
    <submittedName>
        <fullName evidence="1">LALA0S09e00144g1_1</fullName>
    </submittedName>
</protein>
<dbReference type="OrthoDB" id="4050598at2759"/>
<accession>A0A0C7N0K8</accession>
<proteinExistence type="predicted"/>
<dbReference type="Pfam" id="PF08691">
    <property type="entry name" value="Nse5"/>
    <property type="match status" value="1"/>
</dbReference>
<dbReference type="STRING" id="1245769.A0A0C7N0K8"/>
<dbReference type="InterPro" id="IPR014803">
    <property type="entry name" value="DNA_repair_Nse5/Nse6"/>
</dbReference>
<gene>
    <name evidence="1" type="ORF">LALA0_S09e00144g</name>
</gene>
<dbReference type="HOGENOM" id="CLU_035923_0_0_1"/>
<dbReference type="Proteomes" id="UP000054304">
    <property type="component" value="Unassembled WGS sequence"/>
</dbReference>
<evidence type="ECO:0000313" key="1">
    <source>
        <dbReference type="EMBL" id="CEP63682.1"/>
    </source>
</evidence>
<dbReference type="RefSeq" id="XP_022629894.1">
    <property type="nucleotide sequence ID" value="XM_022770567.1"/>
</dbReference>
<dbReference type="GeneID" id="34687200"/>
<organism evidence="1 2">
    <name type="scientific">Lachancea lanzarotensis</name>
    <dbReference type="NCBI Taxonomy" id="1245769"/>
    <lineage>
        <taxon>Eukaryota</taxon>
        <taxon>Fungi</taxon>
        <taxon>Dikarya</taxon>
        <taxon>Ascomycota</taxon>
        <taxon>Saccharomycotina</taxon>
        <taxon>Saccharomycetes</taxon>
        <taxon>Saccharomycetales</taxon>
        <taxon>Saccharomycetaceae</taxon>
        <taxon>Lachancea</taxon>
    </lineage>
</organism>
<dbReference type="EMBL" id="LN736368">
    <property type="protein sequence ID" value="CEP63682.1"/>
    <property type="molecule type" value="Genomic_DNA"/>
</dbReference>
<reference evidence="1 2" key="1">
    <citation type="submission" date="2014-12" db="EMBL/GenBank/DDBJ databases">
        <authorList>
            <person name="Neuveglise Cecile"/>
        </authorList>
    </citation>
    <scope>NUCLEOTIDE SEQUENCE [LARGE SCALE GENOMIC DNA]</scope>
    <source>
        <strain evidence="1 2">CBS 12615</strain>
    </source>
</reference>
<sequence>MNRTPPYKVSLRAQDLRGFELLNSLCAVEKYGELLSYLEAQLRRGWLLDKLFVVPPADVLIVLMTLAVIPHSGNSEREVKMDPCSVIKTSISTRSLKILTHYVDILHSFEPDVMLDHSVELLRCQFFIVLDHFKIPKSHALSEGYRDSQKRRKTNPSIRLEDTPYFGTIKAAIPGYSNPYGTYVSVLEHSPLVFKNIVLTTVLAHEGEFWNSVTWTLFCSISEDPHLFERSKKWVRLFCLLFDLFELQSVYFEELIVPGSHLLFDLFRSLSSSDTYSALCDILLLGFECFTAGDVNVHAVYGKEKYTPATFVPRTVTDQSSRFVESMAFRHRLLRSFTRLLDSRGAEMQSTCQVFSEARFVTTLSRHLSRIKNLEHLKQFFCVADLRSFFAIMPHIAQATLNEYLADLEQHRQISLVENLGGDDTMIDDLIELFVPGFPFLDEQTDQPLTTTYMLIEKCDICLLVVLRYWEHVHKSSRIRTRKGFPHLLDTIRLNDQRRIETTRIMNCDDITIPPLLPNFEKLFGL</sequence>
<keyword evidence="2" id="KW-1185">Reference proteome</keyword>
<dbReference type="AlphaFoldDB" id="A0A0C7N0K8"/>
<evidence type="ECO:0000313" key="2">
    <source>
        <dbReference type="Proteomes" id="UP000054304"/>
    </source>
</evidence>